<evidence type="ECO:0000313" key="1">
    <source>
        <dbReference type="EMBL" id="MFC3101630.1"/>
    </source>
</evidence>
<protein>
    <submittedName>
        <fullName evidence="1">Uncharacterized protein</fullName>
    </submittedName>
</protein>
<dbReference type="EMBL" id="JBHRSU010000034">
    <property type="protein sequence ID" value="MFC3101630.1"/>
    <property type="molecule type" value="Genomic_DNA"/>
</dbReference>
<accession>A0ABV7EG33</accession>
<name>A0ABV7EG33_9SPHN</name>
<gene>
    <name evidence="1" type="ORF">ACFODK_12095</name>
</gene>
<sequence length="41" mass="4304">MIVSLPAAASPTTYLGSAIIRIGKAMSTAFRRSPEIAQNLV</sequence>
<keyword evidence="2" id="KW-1185">Reference proteome</keyword>
<evidence type="ECO:0000313" key="2">
    <source>
        <dbReference type="Proteomes" id="UP001595378"/>
    </source>
</evidence>
<proteinExistence type="predicted"/>
<dbReference type="Proteomes" id="UP001595378">
    <property type="component" value="Unassembled WGS sequence"/>
</dbReference>
<comment type="caution">
    <text evidence="1">The sequence shown here is derived from an EMBL/GenBank/DDBJ whole genome shotgun (WGS) entry which is preliminary data.</text>
</comment>
<organism evidence="1 2">
    <name type="scientific">Alteraurantiacibacter lauratis</name>
    <dbReference type="NCBI Taxonomy" id="2054627"/>
    <lineage>
        <taxon>Bacteria</taxon>
        <taxon>Pseudomonadati</taxon>
        <taxon>Pseudomonadota</taxon>
        <taxon>Alphaproteobacteria</taxon>
        <taxon>Sphingomonadales</taxon>
        <taxon>Erythrobacteraceae</taxon>
        <taxon>Alteraurantiacibacter</taxon>
    </lineage>
</organism>
<reference evidence="2" key="1">
    <citation type="journal article" date="2019" name="Int. J. Syst. Evol. Microbiol.">
        <title>The Global Catalogue of Microorganisms (GCM) 10K type strain sequencing project: providing services to taxonomists for standard genome sequencing and annotation.</title>
        <authorList>
            <consortium name="The Broad Institute Genomics Platform"/>
            <consortium name="The Broad Institute Genome Sequencing Center for Infectious Disease"/>
            <person name="Wu L."/>
            <person name="Ma J."/>
        </authorList>
    </citation>
    <scope>NUCLEOTIDE SEQUENCE [LARGE SCALE GENOMIC DNA]</scope>
    <source>
        <strain evidence="2">KCTC 52606</strain>
    </source>
</reference>
<dbReference type="RefSeq" id="WP_336918967.1">
    <property type="nucleotide sequence ID" value="NZ_JBANRN010000007.1"/>
</dbReference>